<evidence type="ECO:0000313" key="2">
    <source>
        <dbReference type="EMBL" id="CAG8601037.1"/>
    </source>
</evidence>
<dbReference type="AlphaFoldDB" id="A0A9N9GCR9"/>
<evidence type="ECO:0000313" key="3">
    <source>
        <dbReference type="Proteomes" id="UP000789739"/>
    </source>
</evidence>
<feature type="transmembrane region" description="Helical" evidence="1">
    <location>
        <begin position="222"/>
        <end position="242"/>
    </location>
</feature>
<dbReference type="EMBL" id="CAJVPI010001214">
    <property type="protein sequence ID" value="CAG8601037.1"/>
    <property type="molecule type" value="Genomic_DNA"/>
</dbReference>
<organism evidence="2 3">
    <name type="scientific">Paraglomus brasilianum</name>
    <dbReference type="NCBI Taxonomy" id="144538"/>
    <lineage>
        <taxon>Eukaryota</taxon>
        <taxon>Fungi</taxon>
        <taxon>Fungi incertae sedis</taxon>
        <taxon>Mucoromycota</taxon>
        <taxon>Glomeromycotina</taxon>
        <taxon>Glomeromycetes</taxon>
        <taxon>Paraglomerales</taxon>
        <taxon>Paraglomeraceae</taxon>
        <taxon>Paraglomus</taxon>
    </lineage>
</organism>
<keyword evidence="1" id="KW-0812">Transmembrane</keyword>
<feature type="transmembrane region" description="Helical" evidence="1">
    <location>
        <begin position="282"/>
        <end position="303"/>
    </location>
</feature>
<gene>
    <name evidence="2" type="ORF">PBRASI_LOCUS7643</name>
</gene>
<name>A0A9N9GCR9_9GLOM</name>
<dbReference type="InterPro" id="IPR053247">
    <property type="entry name" value="GPCR_GPR1/git3-like"/>
</dbReference>
<feature type="transmembrane region" description="Helical" evidence="1">
    <location>
        <begin position="36"/>
        <end position="55"/>
    </location>
</feature>
<keyword evidence="1" id="KW-1133">Transmembrane helix</keyword>
<feature type="transmembrane region" description="Helical" evidence="1">
    <location>
        <begin position="82"/>
        <end position="105"/>
    </location>
</feature>
<dbReference type="PANTHER" id="PTHR42058:SF1">
    <property type="entry name" value="G-PROTEIN COUPLED RECEPTORS FAMILY 2 PROFILE 2 DOMAIN-CONTAINING PROTEIN"/>
    <property type="match status" value="1"/>
</dbReference>
<accession>A0A9N9GCR9</accession>
<feature type="transmembrane region" description="Helical" evidence="1">
    <location>
        <begin position="157"/>
        <end position="183"/>
    </location>
</feature>
<dbReference type="PANTHER" id="PTHR42058">
    <property type="entry name" value="G_PROTEIN_RECEP_F2_4 DOMAIN-CONTAINING PROTEIN"/>
    <property type="match status" value="1"/>
</dbReference>
<keyword evidence="1" id="KW-0472">Membrane</keyword>
<protein>
    <submittedName>
        <fullName evidence="2">397_t:CDS:1</fullName>
    </submittedName>
</protein>
<keyword evidence="3" id="KW-1185">Reference proteome</keyword>
<sequence length="328" mass="37057">MSRRQQLLSILSTECHVHASYIYLPSLHDSVTTKKILIPFISSVIIFSAADFFTVHQESTQCVNPIQQATIHNNNLCLTQSLFALGGAYALAGWASLLLVHLHLLSVWRSTFITNHIIGFHIIIWTVSILATVIPIATDSVSSGNTCFIAAKKGAFYYIPMSFIYIAFILHVITFGYITNTVLKAGESDKRRSTLKARGTLSSENMKTGSNLRKIFRLQWRALGGALLMLLIYVTDWVFFTFKNNVPNFGDPWFEEWLQCLTTGTQTSCSSISAPQFPPFSLIVWLLLTNRCVGIFIFLLLAVKKSIFYEWTELLSNKIRERRETTPI</sequence>
<proteinExistence type="predicted"/>
<feature type="transmembrane region" description="Helical" evidence="1">
    <location>
        <begin position="117"/>
        <end position="137"/>
    </location>
</feature>
<evidence type="ECO:0000256" key="1">
    <source>
        <dbReference type="SAM" id="Phobius"/>
    </source>
</evidence>
<dbReference type="Gene3D" id="1.20.1070.10">
    <property type="entry name" value="Rhodopsin 7-helix transmembrane proteins"/>
    <property type="match status" value="1"/>
</dbReference>
<comment type="caution">
    <text evidence="2">The sequence shown here is derived from an EMBL/GenBank/DDBJ whole genome shotgun (WGS) entry which is preliminary data.</text>
</comment>
<dbReference type="Proteomes" id="UP000789739">
    <property type="component" value="Unassembled WGS sequence"/>
</dbReference>
<dbReference type="OrthoDB" id="26203at2759"/>
<reference evidence="2" key="1">
    <citation type="submission" date="2021-06" db="EMBL/GenBank/DDBJ databases">
        <authorList>
            <person name="Kallberg Y."/>
            <person name="Tangrot J."/>
            <person name="Rosling A."/>
        </authorList>
    </citation>
    <scope>NUCLEOTIDE SEQUENCE</scope>
    <source>
        <strain evidence="2">BR232B</strain>
    </source>
</reference>